<evidence type="ECO:0000256" key="10">
    <source>
        <dbReference type="ARBA" id="ARBA00023004"/>
    </source>
</evidence>
<comment type="caution">
    <text evidence="13">The sequence shown here is derived from an EMBL/GenBank/DDBJ whole genome shotgun (WGS) entry which is preliminary data.</text>
</comment>
<keyword evidence="10" id="KW-0408">Iron</keyword>
<protein>
    <submittedName>
        <fullName evidence="13">Cytochrome d ubiquinol oxidase subunit II</fullName>
    </submittedName>
</protein>
<gene>
    <name evidence="13" type="primary">cydB</name>
    <name evidence="13" type="ORF">DX908_00525</name>
</gene>
<dbReference type="PIRSF" id="PIRSF000267">
    <property type="entry name" value="Cyt_oxidse_sub2"/>
    <property type="match status" value="1"/>
</dbReference>
<feature type="transmembrane region" description="Helical" evidence="12">
    <location>
        <begin position="88"/>
        <end position="104"/>
    </location>
</feature>
<reference evidence="13 14" key="1">
    <citation type="submission" date="2018-08" db="EMBL/GenBank/DDBJ databases">
        <title>Parvularcula sp. SM1705, isolated from surface water of the South Sea China.</title>
        <authorList>
            <person name="Sun L."/>
        </authorList>
    </citation>
    <scope>NUCLEOTIDE SEQUENCE [LARGE SCALE GENOMIC DNA]</scope>
    <source>
        <strain evidence="13 14">SM1705</strain>
    </source>
</reference>
<comment type="similarity">
    <text evidence="2">Belongs to the cytochrome ubiquinol oxidase subunit 2 family.</text>
</comment>
<dbReference type="GO" id="GO:0005886">
    <property type="term" value="C:plasma membrane"/>
    <property type="evidence" value="ECO:0007669"/>
    <property type="project" value="UniProtKB-SubCell"/>
</dbReference>
<dbReference type="NCBIfam" id="TIGR00203">
    <property type="entry name" value="cydB"/>
    <property type="match status" value="1"/>
</dbReference>
<keyword evidence="14" id="KW-1185">Reference proteome</keyword>
<feature type="transmembrane region" description="Helical" evidence="12">
    <location>
        <begin position="339"/>
        <end position="363"/>
    </location>
</feature>
<keyword evidence="4" id="KW-1003">Cell membrane</keyword>
<sequence>MTEIPLDYATLKILWWGLVGALLIGFAVTDGYDLGAASLLPFVAKTDKERRLVINSVGPTWEGHQVWLITGGGALFAAWPFVYAVSFSGFYLAMFVVLAALILRPVGFKYRSKRQSAAWRSGWDWALFVGGFVPALIFGVALGNVLQGVPFNLDSTLRASYDGGLFGLLNPFALLCGLASVAMLVMHGAAYLVAKLERGPVLDRAAGFGTWAGIGVLIFYAAAGVWLMVSGMGYRIVSEIDPQAVANPLRKEVVVETGAWLANYGKYPWMILAPVLGFAGTVLAILGLRKKAGWTIVASGLAAAGIIASIGASMFPFILPSTVNPNASLTVWDSASSQTTLFIMLIVTVIFLPIILIYTSWVFKVLWGRLGTEEANSAGAY</sequence>
<dbReference type="Proteomes" id="UP000264589">
    <property type="component" value="Unassembled WGS sequence"/>
</dbReference>
<dbReference type="EMBL" id="QUQO01000001">
    <property type="protein sequence ID" value="RFB03899.1"/>
    <property type="molecule type" value="Genomic_DNA"/>
</dbReference>
<keyword evidence="8" id="KW-0249">Electron transport</keyword>
<dbReference type="GO" id="GO:0016682">
    <property type="term" value="F:oxidoreductase activity, acting on diphenols and related substances as donors, oxygen as acceptor"/>
    <property type="evidence" value="ECO:0007669"/>
    <property type="project" value="TreeGrafter"/>
</dbReference>
<keyword evidence="9 12" id="KW-1133">Transmembrane helix</keyword>
<dbReference type="OrthoDB" id="9776710at2"/>
<dbReference type="GO" id="GO:0009055">
    <property type="term" value="F:electron transfer activity"/>
    <property type="evidence" value="ECO:0007669"/>
    <property type="project" value="TreeGrafter"/>
</dbReference>
<proteinExistence type="inferred from homology"/>
<comment type="subcellular location">
    <subcellularLocation>
        <location evidence="1">Cell membrane</location>
        <topology evidence="1">Multi-pass membrane protein</topology>
    </subcellularLocation>
</comment>
<dbReference type="Pfam" id="PF02322">
    <property type="entry name" value="Cyt_bd_oxida_II"/>
    <property type="match status" value="1"/>
</dbReference>
<feature type="transmembrane region" description="Helical" evidence="12">
    <location>
        <begin position="205"/>
        <end position="229"/>
    </location>
</feature>
<keyword evidence="3" id="KW-0813">Transport</keyword>
<evidence type="ECO:0000313" key="13">
    <source>
        <dbReference type="EMBL" id="RFB03899.1"/>
    </source>
</evidence>
<feature type="transmembrane region" description="Helical" evidence="12">
    <location>
        <begin position="166"/>
        <end position="193"/>
    </location>
</feature>
<dbReference type="AlphaFoldDB" id="A0A371REN0"/>
<dbReference type="FunCoup" id="A0A371REN0">
    <property type="interactions" value="349"/>
</dbReference>
<evidence type="ECO:0000256" key="8">
    <source>
        <dbReference type="ARBA" id="ARBA00022982"/>
    </source>
</evidence>
<evidence type="ECO:0000256" key="9">
    <source>
        <dbReference type="ARBA" id="ARBA00022989"/>
    </source>
</evidence>
<dbReference type="GO" id="GO:0019646">
    <property type="term" value="P:aerobic electron transport chain"/>
    <property type="evidence" value="ECO:0007669"/>
    <property type="project" value="TreeGrafter"/>
</dbReference>
<evidence type="ECO:0000256" key="1">
    <source>
        <dbReference type="ARBA" id="ARBA00004651"/>
    </source>
</evidence>
<dbReference type="PANTHER" id="PTHR43141:SF5">
    <property type="entry name" value="CYTOCHROME BD-I UBIQUINOL OXIDASE SUBUNIT 2"/>
    <property type="match status" value="1"/>
</dbReference>
<dbReference type="GO" id="GO:0046872">
    <property type="term" value="F:metal ion binding"/>
    <property type="evidence" value="ECO:0007669"/>
    <property type="project" value="UniProtKB-KW"/>
</dbReference>
<dbReference type="GO" id="GO:0070069">
    <property type="term" value="C:cytochrome complex"/>
    <property type="evidence" value="ECO:0007669"/>
    <property type="project" value="TreeGrafter"/>
</dbReference>
<evidence type="ECO:0000313" key="14">
    <source>
        <dbReference type="Proteomes" id="UP000264589"/>
    </source>
</evidence>
<keyword evidence="5" id="KW-0349">Heme</keyword>
<evidence type="ECO:0000256" key="6">
    <source>
        <dbReference type="ARBA" id="ARBA00022692"/>
    </source>
</evidence>
<keyword evidence="6 12" id="KW-0812">Transmembrane</keyword>
<evidence type="ECO:0000256" key="11">
    <source>
        <dbReference type="ARBA" id="ARBA00023136"/>
    </source>
</evidence>
<evidence type="ECO:0000256" key="4">
    <source>
        <dbReference type="ARBA" id="ARBA00022475"/>
    </source>
</evidence>
<dbReference type="RefSeq" id="WP_116390527.1">
    <property type="nucleotide sequence ID" value="NZ_QUQO01000001.1"/>
</dbReference>
<evidence type="ECO:0000256" key="2">
    <source>
        <dbReference type="ARBA" id="ARBA00007543"/>
    </source>
</evidence>
<evidence type="ECO:0000256" key="7">
    <source>
        <dbReference type="ARBA" id="ARBA00022723"/>
    </source>
</evidence>
<organism evidence="13 14">
    <name type="scientific">Parvularcula marina</name>
    <dbReference type="NCBI Taxonomy" id="2292771"/>
    <lineage>
        <taxon>Bacteria</taxon>
        <taxon>Pseudomonadati</taxon>
        <taxon>Pseudomonadota</taxon>
        <taxon>Alphaproteobacteria</taxon>
        <taxon>Parvularculales</taxon>
        <taxon>Parvularculaceae</taxon>
        <taxon>Parvularcula</taxon>
    </lineage>
</organism>
<evidence type="ECO:0000256" key="5">
    <source>
        <dbReference type="ARBA" id="ARBA00022617"/>
    </source>
</evidence>
<feature type="transmembrane region" description="Helical" evidence="12">
    <location>
        <begin position="125"/>
        <end position="146"/>
    </location>
</feature>
<accession>A0A371REN0</accession>
<feature type="transmembrane region" description="Helical" evidence="12">
    <location>
        <begin position="13"/>
        <end position="44"/>
    </location>
</feature>
<dbReference type="InterPro" id="IPR003317">
    <property type="entry name" value="Cyt-d_oxidase_su2"/>
</dbReference>
<feature type="transmembrane region" description="Helical" evidence="12">
    <location>
        <begin position="267"/>
        <end position="288"/>
    </location>
</feature>
<keyword evidence="11 12" id="KW-0472">Membrane</keyword>
<evidence type="ECO:0000256" key="12">
    <source>
        <dbReference type="SAM" id="Phobius"/>
    </source>
</evidence>
<feature type="transmembrane region" description="Helical" evidence="12">
    <location>
        <begin position="295"/>
        <end position="319"/>
    </location>
</feature>
<dbReference type="InParanoid" id="A0A371REN0"/>
<dbReference type="PANTHER" id="PTHR43141">
    <property type="entry name" value="CYTOCHROME BD2 SUBUNIT II"/>
    <property type="match status" value="1"/>
</dbReference>
<evidence type="ECO:0000256" key="3">
    <source>
        <dbReference type="ARBA" id="ARBA00022448"/>
    </source>
</evidence>
<name>A0A371REN0_9PROT</name>
<keyword evidence="7" id="KW-0479">Metal-binding</keyword>